<proteinExistence type="predicted"/>
<dbReference type="GeneID" id="28828827"/>
<dbReference type="SUPFAM" id="SSF52266">
    <property type="entry name" value="SGNH hydrolase"/>
    <property type="match status" value="1"/>
</dbReference>
<feature type="domain" description="SGNH hydrolase-type esterase" evidence="1">
    <location>
        <begin position="11"/>
        <end position="241"/>
    </location>
</feature>
<dbReference type="InterPro" id="IPR013830">
    <property type="entry name" value="SGNH_hydro"/>
</dbReference>
<dbReference type="PANTHER" id="PTHR14209:SF19">
    <property type="entry name" value="ISOAMYL ACETATE-HYDROLYZING ESTERASE 1 HOMOLOG"/>
    <property type="match status" value="1"/>
</dbReference>
<protein>
    <submittedName>
        <fullName evidence="2">SGNH hydrolase</fullName>
    </submittedName>
</protein>
<dbReference type="InParanoid" id="A0A194XUF4"/>
<dbReference type="Proteomes" id="UP000070700">
    <property type="component" value="Unassembled WGS sequence"/>
</dbReference>
<dbReference type="GO" id="GO:0016787">
    <property type="term" value="F:hydrolase activity"/>
    <property type="evidence" value="ECO:0007669"/>
    <property type="project" value="UniProtKB-KW"/>
</dbReference>
<evidence type="ECO:0000313" key="3">
    <source>
        <dbReference type="Proteomes" id="UP000070700"/>
    </source>
</evidence>
<dbReference type="OrthoDB" id="671439at2759"/>
<dbReference type="CDD" id="cd01838">
    <property type="entry name" value="Isoamyl_acetate_hydrolase_like"/>
    <property type="match status" value="1"/>
</dbReference>
<evidence type="ECO:0000313" key="2">
    <source>
        <dbReference type="EMBL" id="KUJ23843.1"/>
    </source>
</evidence>
<sequence length="285" mass="31720">MVPNPYHQVILFGDSLIQHCTDNLDGFVFHSAVQAHCNRRLDVINRGFSGYNTSQCLRILQDVIPSTSCTKIDYFVNPTCPAIYFNNPKLISKLILLGSNDACLPGTTGQTVNLPQYKANLEAIISFPPLRAHNPTILLCTPPPIDEIHITELDLACGWESGTRTSENTATYAQVVRDIASAADEKVVLVDLFASLMENAISMTPDWKAEHGILGSVKSGMRGWLEKLLPDGLHMSGEAYKVFSKLVVEEIGREWRDEKKAGENYEPPSWVFPSYWKATWADPSH</sequence>
<dbReference type="Pfam" id="PF13472">
    <property type="entry name" value="Lipase_GDSL_2"/>
    <property type="match status" value="1"/>
</dbReference>
<organism evidence="2 3">
    <name type="scientific">Mollisia scopiformis</name>
    <name type="common">Conifer needle endophyte fungus</name>
    <name type="synonym">Phialocephala scopiformis</name>
    <dbReference type="NCBI Taxonomy" id="149040"/>
    <lineage>
        <taxon>Eukaryota</taxon>
        <taxon>Fungi</taxon>
        <taxon>Dikarya</taxon>
        <taxon>Ascomycota</taxon>
        <taxon>Pezizomycotina</taxon>
        <taxon>Leotiomycetes</taxon>
        <taxon>Helotiales</taxon>
        <taxon>Mollisiaceae</taxon>
        <taxon>Mollisia</taxon>
    </lineage>
</organism>
<dbReference type="InterPro" id="IPR045136">
    <property type="entry name" value="Iah1-like"/>
</dbReference>
<dbReference type="KEGG" id="psco:LY89DRAFT_726898"/>
<name>A0A194XUF4_MOLSC</name>
<gene>
    <name evidence="2" type="ORF">LY89DRAFT_726898</name>
</gene>
<evidence type="ECO:0000259" key="1">
    <source>
        <dbReference type="Pfam" id="PF13472"/>
    </source>
</evidence>
<keyword evidence="3" id="KW-1185">Reference proteome</keyword>
<dbReference type="FunCoup" id="A0A194XUF4">
    <property type="interactions" value="254"/>
</dbReference>
<dbReference type="PANTHER" id="PTHR14209">
    <property type="entry name" value="ISOAMYL ACETATE-HYDROLYZING ESTERASE 1"/>
    <property type="match status" value="1"/>
</dbReference>
<accession>A0A194XUF4</accession>
<keyword evidence="2" id="KW-0378">Hydrolase</keyword>
<dbReference type="RefSeq" id="XP_018078198.1">
    <property type="nucleotide sequence ID" value="XM_018219101.1"/>
</dbReference>
<dbReference type="AlphaFoldDB" id="A0A194XUF4"/>
<reference evidence="2 3" key="1">
    <citation type="submission" date="2015-10" db="EMBL/GenBank/DDBJ databases">
        <title>Full genome of DAOMC 229536 Phialocephala scopiformis, a fungal endophyte of spruce producing the potent anti-insectan compound rugulosin.</title>
        <authorList>
            <consortium name="DOE Joint Genome Institute"/>
            <person name="Walker A.K."/>
            <person name="Frasz S.L."/>
            <person name="Seifert K.A."/>
            <person name="Miller J.D."/>
            <person name="Mondo S.J."/>
            <person name="Labutti K."/>
            <person name="Lipzen A."/>
            <person name="Dockter R."/>
            <person name="Kennedy M."/>
            <person name="Grigoriev I.V."/>
            <person name="Spatafora J.W."/>
        </authorList>
    </citation>
    <scope>NUCLEOTIDE SEQUENCE [LARGE SCALE GENOMIC DNA]</scope>
    <source>
        <strain evidence="2 3">CBS 120377</strain>
    </source>
</reference>
<dbReference type="EMBL" id="KQ947404">
    <property type="protein sequence ID" value="KUJ23843.1"/>
    <property type="molecule type" value="Genomic_DNA"/>
</dbReference>
<dbReference type="InterPro" id="IPR036514">
    <property type="entry name" value="SGNH_hydro_sf"/>
</dbReference>
<dbReference type="STRING" id="149040.A0A194XUF4"/>
<dbReference type="Gene3D" id="3.40.50.1110">
    <property type="entry name" value="SGNH hydrolase"/>
    <property type="match status" value="1"/>
</dbReference>